<evidence type="ECO:0000313" key="4">
    <source>
        <dbReference type="EMBL" id="MQW38462.1"/>
    </source>
</evidence>
<evidence type="ECO:0000256" key="2">
    <source>
        <dbReference type="ARBA" id="ARBA00022801"/>
    </source>
</evidence>
<feature type="domain" description="Isochorismatase-like" evidence="3">
    <location>
        <begin position="5"/>
        <end position="137"/>
    </location>
</feature>
<dbReference type="CDD" id="cd01014">
    <property type="entry name" value="nicotinamidase_related"/>
    <property type="match status" value="1"/>
</dbReference>
<organism evidence="4 5">
    <name type="scientific">Lactococcus hircilactis</name>
    <dbReference type="NCBI Taxonomy" id="1494462"/>
    <lineage>
        <taxon>Bacteria</taxon>
        <taxon>Bacillati</taxon>
        <taxon>Bacillota</taxon>
        <taxon>Bacilli</taxon>
        <taxon>Lactobacillales</taxon>
        <taxon>Streptococcaceae</taxon>
        <taxon>Lactococcus</taxon>
    </lineage>
</organism>
<dbReference type="InterPro" id="IPR000868">
    <property type="entry name" value="Isochorismatase-like_dom"/>
</dbReference>
<evidence type="ECO:0000313" key="5">
    <source>
        <dbReference type="Proteomes" id="UP000439550"/>
    </source>
</evidence>
<dbReference type="EMBL" id="WITJ01000001">
    <property type="protein sequence ID" value="MQW38462.1"/>
    <property type="molecule type" value="Genomic_DNA"/>
</dbReference>
<dbReference type="PANTHER" id="PTHR43540:SF14">
    <property type="entry name" value="ISOCHORISMATASE"/>
    <property type="match status" value="1"/>
</dbReference>
<protein>
    <submittedName>
        <fullName evidence="4">Isochorismatase family protein</fullName>
    </submittedName>
</protein>
<dbReference type="OrthoDB" id="9785724at2"/>
<evidence type="ECO:0000259" key="3">
    <source>
        <dbReference type="Pfam" id="PF00857"/>
    </source>
</evidence>
<dbReference type="SUPFAM" id="SSF52499">
    <property type="entry name" value="Isochorismatase-like hydrolases"/>
    <property type="match status" value="1"/>
</dbReference>
<comment type="similarity">
    <text evidence="1">Belongs to the isochorismatase family.</text>
</comment>
<dbReference type="Proteomes" id="UP000439550">
    <property type="component" value="Unassembled WGS sequence"/>
</dbReference>
<accession>A0A7X1Z828</accession>
<keyword evidence="2" id="KW-0378">Hydrolase</keyword>
<keyword evidence="5" id="KW-1185">Reference proteome</keyword>
<dbReference type="Gene3D" id="3.40.50.850">
    <property type="entry name" value="Isochorismatase-like"/>
    <property type="match status" value="1"/>
</dbReference>
<dbReference type="PANTHER" id="PTHR43540">
    <property type="entry name" value="PEROXYUREIDOACRYLATE/UREIDOACRYLATE AMIDOHYDROLASE-RELATED"/>
    <property type="match status" value="1"/>
</dbReference>
<sequence>MLADAFLMIDMQNGVLQEGSQPIYQREKLIEAIDLRLKLYRKQQLPVIVVQHEDEGLIFGTKAWEIIPEIKLSKEDFFVRKTHANAFYQTTLQDILNQLKVKSIEFAGAQTDYCINASVEFAFGLGYENVMMRGLSSTYDNPFLSAEKTIAFFEQLWENRFLKLID</sequence>
<dbReference type="InterPro" id="IPR036380">
    <property type="entry name" value="Isochorismatase-like_sf"/>
</dbReference>
<dbReference type="RefSeq" id="WP_153494661.1">
    <property type="nucleotide sequence ID" value="NZ_WITJ01000001.1"/>
</dbReference>
<reference evidence="4 5" key="1">
    <citation type="submission" date="2019-10" db="EMBL/GenBank/DDBJ databases">
        <authorList>
            <person name="Dong K."/>
        </authorList>
    </citation>
    <scope>NUCLEOTIDE SEQUENCE [LARGE SCALE GENOMIC DNA]</scope>
    <source>
        <strain evidence="4 5">DSM 28960</strain>
    </source>
</reference>
<dbReference type="GO" id="GO:0016787">
    <property type="term" value="F:hydrolase activity"/>
    <property type="evidence" value="ECO:0007669"/>
    <property type="project" value="UniProtKB-KW"/>
</dbReference>
<dbReference type="AlphaFoldDB" id="A0A7X1Z828"/>
<name>A0A7X1Z828_9LACT</name>
<dbReference type="InterPro" id="IPR050272">
    <property type="entry name" value="Isochorismatase-like_hydrls"/>
</dbReference>
<gene>
    <name evidence="4" type="ORF">GHI93_00665</name>
</gene>
<comment type="caution">
    <text evidence="4">The sequence shown here is derived from an EMBL/GenBank/DDBJ whole genome shotgun (WGS) entry which is preliminary data.</text>
</comment>
<evidence type="ECO:0000256" key="1">
    <source>
        <dbReference type="ARBA" id="ARBA00006336"/>
    </source>
</evidence>
<proteinExistence type="inferred from homology"/>
<dbReference type="Pfam" id="PF00857">
    <property type="entry name" value="Isochorismatase"/>
    <property type="match status" value="1"/>
</dbReference>